<evidence type="ECO:0000256" key="11">
    <source>
        <dbReference type="ARBA" id="ARBA00023136"/>
    </source>
</evidence>
<dbReference type="PANTHER" id="PTHR30529:SF3">
    <property type="entry name" value="CYTOCHROME B561 HOMOLOG 1"/>
    <property type="match status" value="1"/>
</dbReference>
<keyword evidence="4" id="KW-1003">Cell membrane</keyword>
<keyword evidence="7" id="KW-0479">Metal-binding</keyword>
<evidence type="ECO:0000256" key="4">
    <source>
        <dbReference type="ARBA" id="ARBA00022475"/>
    </source>
</evidence>
<dbReference type="SUPFAM" id="SSF81342">
    <property type="entry name" value="Transmembrane di-heme cytochromes"/>
    <property type="match status" value="1"/>
</dbReference>
<name>A0A5E4S854_9BURK</name>
<dbReference type="RefSeq" id="WP_150562341.1">
    <property type="nucleotide sequence ID" value="NZ_CABPSL010000001.1"/>
</dbReference>
<keyword evidence="3" id="KW-0813">Transport</keyword>
<evidence type="ECO:0000256" key="6">
    <source>
        <dbReference type="ARBA" id="ARBA00022692"/>
    </source>
</evidence>
<protein>
    <submittedName>
        <fullName evidence="15">Cytochrome b561</fullName>
    </submittedName>
</protein>
<evidence type="ECO:0000256" key="5">
    <source>
        <dbReference type="ARBA" id="ARBA00022617"/>
    </source>
</evidence>
<keyword evidence="10" id="KW-0408">Iron</keyword>
<evidence type="ECO:0000256" key="13">
    <source>
        <dbReference type="SAM" id="Phobius"/>
    </source>
</evidence>
<dbReference type="Proteomes" id="UP000384354">
    <property type="component" value="Unassembled WGS sequence"/>
</dbReference>
<dbReference type="PANTHER" id="PTHR30529">
    <property type="entry name" value="CYTOCHROME B561"/>
    <property type="match status" value="1"/>
</dbReference>
<evidence type="ECO:0000256" key="8">
    <source>
        <dbReference type="ARBA" id="ARBA00022982"/>
    </source>
</evidence>
<feature type="domain" description="Cytochrome b561 bacterial/Ni-hydrogenase" evidence="14">
    <location>
        <begin position="19"/>
        <end position="190"/>
    </location>
</feature>
<dbReference type="AlphaFoldDB" id="A0A5E4S854"/>
<dbReference type="GO" id="GO:0046872">
    <property type="term" value="F:metal ion binding"/>
    <property type="evidence" value="ECO:0007669"/>
    <property type="project" value="UniProtKB-KW"/>
</dbReference>
<keyword evidence="6 13" id="KW-0812">Transmembrane</keyword>
<accession>A0A5E4S854</accession>
<evidence type="ECO:0000256" key="10">
    <source>
        <dbReference type="ARBA" id="ARBA00023004"/>
    </source>
</evidence>
<gene>
    <name evidence="15" type="primary">yodB</name>
    <name evidence="15" type="ORF">PCE31106_00623</name>
</gene>
<evidence type="ECO:0000259" key="14">
    <source>
        <dbReference type="Pfam" id="PF01292"/>
    </source>
</evidence>
<feature type="transmembrane region" description="Helical" evidence="13">
    <location>
        <begin position="64"/>
        <end position="82"/>
    </location>
</feature>
<dbReference type="InterPro" id="IPR052168">
    <property type="entry name" value="Cytochrome_b561_oxidase"/>
</dbReference>
<dbReference type="Pfam" id="PF01292">
    <property type="entry name" value="Ni_hydr_CYTB"/>
    <property type="match status" value="1"/>
</dbReference>
<dbReference type="OrthoDB" id="8723024at2"/>
<evidence type="ECO:0000256" key="2">
    <source>
        <dbReference type="ARBA" id="ARBA00004651"/>
    </source>
</evidence>
<evidence type="ECO:0000256" key="3">
    <source>
        <dbReference type="ARBA" id="ARBA00022448"/>
    </source>
</evidence>
<dbReference type="EMBL" id="CABPSL010000001">
    <property type="protein sequence ID" value="VVD71475.1"/>
    <property type="molecule type" value="Genomic_DNA"/>
</dbReference>
<dbReference type="GO" id="GO:0009055">
    <property type="term" value="F:electron transfer activity"/>
    <property type="evidence" value="ECO:0007669"/>
    <property type="project" value="InterPro"/>
</dbReference>
<evidence type="ECO:0000256" key="12">
    <source>
        <dbReference type="ARBA" id="ARBA00037975"/>
    </source>
</evidence>
<keyword evidence="8" id="KW-0249">Electron transport</keyword>
<dbReference type="GO" id="GO:0020037">
    <property type="term" value="F:heme binding"/>
    <property type="evidence" value="ECO:0007669"/>
    <property type="project" value="TreeGrafter"/>
</dbReference>
<proteinExistence type="inferred from homology"/>
<keyword evidence="9 13" id="KW-1133">Transmembrane helix</keyword>
<keyword evidence="5" id="KW-0349">Heme</keyword>
<evidence type="ECO:0000256" key="9">
    <source>
        <dbReference type="ARBA" id="ARBA00022989"/>
    </source>
</evidence>
<organism evidence="15 16">
    <name type="scientific">Pandoraea cepalis</name>
    <dbReference type="NCBI Taxonomy" id="2508294"/>
    <lineage>
        <taxon>Bacteria</taxon>
        <taxon>Pseudomonadati</taxon>
        <taxon>Pseudomonadota</taxon>
        <taxon>Betaproteobacteria</taxon>
        <taxon>Burkholderiales</taxon>
        <taxon>Burkholderiaceae</taxon>
        <taxon>Pandoraea</taxon>
    </lineage>
</organism>
<feature type="transmembrane region" description="Helical" evidence="13">
    <location>
        <begin position="94"/>
        <end position="113"/>
    </location>
</feature>
<keyword evidence="11 13" id="KW-0472">Membrane</keyword>
<evidence type="ECO:0000256" key="1">
    <source>
        <dbReference type="ARBA" id="ARBA00001970"/>
    </source>
</evidence>
<dbReference type="GO" id="GO:0022904">
    <property type="term" value="P:respiratory electron transport chain"/>
    <property type="evidence" value="ECO:0007669"/>
    <property type="project" value="InterPro"/>
</dbReference>
<comment type="similarity">
    <text evidence="12">Belongs to the cytochrome b561 family.</text>
</comment>
<sequence length="190" mass="21166">MDNTIKFRSRGSSLLPGERYAPPSVFFHWAIALLIVIAYAAVIIKGYLPRGSAPRALSLTIHEWAALAVLVLAVPRLLIRLIKGAPAALPGHAWWVRAGSSAAHLLLYLFMFAQPVLGYLTLNAQGHPLTIPGLDIALPQFIAKDEQTGRSIKEIHETIGNAFYWVIGFHALAALWHHYFRRDDTLRRML</sequence>
<dbReference type="InterPro" id="IPR016174">
    <property type="entry name" value="Di-haem_cyt_TM"/>
</dbReference>
<evidence type="ECO:0000313" key="16">
    <source>
        <dbReference type="Proteomes" id="UP000384354"/>
    </source>
</evidence>
<comment type="subcellular location">
    <subcellularLocation>
        <location evidence="2">Cell membrane</location>
        <topology evidence="2">Multi-pass membrane protein</topology>
    </subcellularLocation>
</comment>
<dbReference type="InterPro" id="IPR011577">
    <property type="entry name" value="Cyt_b561_bac/Ni-Hgenase"/>
</dbReference>
<comment type="cofactor">
    <cofactor evidence="1">
        <name>heme b</name>
        <dbReference type="ChEBI" id="CHEBI:60344"/>
    </cofactor>
</comment>
<reference evidence="15 16" key="1">
    <citation type="submission" date="2019-08" db="EMBL/GenBank/DDBJ databases">
        <authorList>
            <person name="Peeters C."/>
        </authorList>
    </citation>
    <scope>NUCLEOTIDE SEQUENCE [LARGE SCALE GENOMIC DNA]</scope>
    <source>
        <strain evidence="15 16">LMG 31106</strain>
    </source>
</reference>
<feature type="transmembrane region" description="Helical" evidence="13">
    <location>
        <begin position="20"/>
        <end position="44"/>
    </location>
</feature>
<dbReference type="GO" id="GO:0005886">
    <property type="term" value="C:plasma membrane"/>
    <property type="evidence" value="ECO:0007669"/>
    <property type="project" value="UniProtKB-SubCell"/>
</dbReference>
<evidence type="ECO:0000313" key="15">
    <source>
        <dbReference type="EMBL" id="VVD71475.1"/>
    </source>
</evidence>
<evidence type="ECO:0000256" key="7">
    <source>
        <dbReference type="ARBA" id="ARBA00022723"/>
    </source>
</evidence>
<feature type="transmembrane region" description="Helical" evidence="13">
    <location>
        <begin position="162"/>
        <end position="180"/>
    </location>
</feature>